<dbReference type="PANTHER" id="PTHR22605">
    <property type="entry name" value="RZ-TYPE DOMAIN-CONTAINING PROTEIN"/>
    <property type="match status" value="1"/>
</dbReference>
<name>A0ABV0XG99_9TELE</name>
<feature type="non-terminal residue" evidence="1">
    <location>
        <position position="321"/>
    </location>
</feature>
<reference evidence="1 2" key="1">
    <citation type="submission" date="2021-06" db="EMBL/GenBank/DDBJ databases">
        <authorList>
            <person name="Palmer J.M."/>
        </authorList>
    </citation>
    <scope>NUCLEOTIDE SEQUENCE [LARGE SCALE GENOMIC DNA]</scope>
    <source>
        <strain evidence="1 2">AS_MEX2019</strain>
        <tissue evidence="1">Muscle</tissue>
    </source>
</reference>
<organism evidence="1 2">
    <name type="scientific">Ameca splendens</name>
    <dbReference type="NCBI Taxonomy" id="208324"/>
    <lineage>
        <taxon>Eukaryota</taxon>
        <taxon>Metazoa</taxon>
        <taxon>Chordata</taxon>
        <taxon>Craniata</taxon>
        <taxon>Vertebrata</taxon>
        <taxon>Euteleostomi</taxon>
        <taxon>Actinopterygii</taxon>
        <taxon>Neopterygii</taxon>
        <taxon>Teleostei</taxon>
        <taxon>Neoteleostei</taxon>
        <taxon>Acanthomorphata</taxon>
        <taxon>Ovalentaria</taxon>
        <taxon>Atherinomorphae</taxon>
        <taxon>Cyprinodontiformes</taxon>
        <taxon>Goodeidae</taxon>
        <taxon>Ameca</taxon>
    </lineage>
</organism>
<dbReference type="Proteomes" id="UP001469553">
    <property type="component" value="Unassembled WGS sequence"/>
</dbReference>
<dbReference type="PANTHER" id="PTHR22605:SF18">
    <property type="entry name" value="E3 UBIQUITIN-PROTEIN LIGASE RNF213-ALPHA"/>
    <property type="match status" value="1"/>
</dbReference>
<comment type="caution">
    <text evidence="1">The sequence shown here is derived from an EMBL/GenBank/DDBJ whole genome shotgun (WGS) entry which is preliminary data.</text>
</comment>
<keyword evidence="2" id="KW-1185">Reference proteome</keyword>
<accession>A0ABV0XG99</accession>
<gene>
    <name evidence="1" type="ORF">AMECASPLE_019940</name>
</gene>
<evidence type="ECO:0000313" key="2">
    <source>
        <dbReference type="Proteomes" id="UP001469553"/>
    </source>
</evidence>
<evidence type="ECO:0000313" key="1">
    <source>
        <dbReference type="EMBL" id="MEQ2280441.1"/>
    </source>
</evidence>
<dbReference type="InterPro" id="IPR031248">
    <property type="entry name" value="RNF213"/>
</dbReference>
<feature type="non-terminal residue" evidence="1">
    <location>
        <position position="1"/>
    </location>
</feature>
<sequence length="321" mass="36761">EAELRLVKYLPDILTLQKDLVKKFQNNTELACDTISEFLHSQKAASLKAWYEKYIKIFLTTWNQLRVSLTTNGEIKIPNEFCQNDLDLNSDFKVLLPQRQGPGLCSTALISYLIVLHNDLVYCVDKHTGEETSYKVSPADLTDLHVIRYELERDLMPLVLSNTQYSIEKGQETLYEYDLPKIQQQIISHFLLGKPLITVDVSACKTQLQHPSEDQQKSFYLYMHVLLQQGIPTLVNRHDRNYEIILKDVKAKVKQEPLQTLTLFSVAGELHSYSEVCEALSTLEVVLGFLAMTGGEPHIQLSCYLEEVLQMGDQMAQHIVK</sequence>
<protein>
    <submittedName>
        <fullName evidence="1">Uncharacterized protein</fullName>
    </submittedName>
</protein>
<dbReference type="EMBL" id="JAHRIP010001637">
    <property type="protein sequence ID" value="MEQ2280441.1"/>
    <property type="molecule type" value="Genomic_DNA"/>
</dbReference>
<proteinExistence type="predicted"/>